<dbReference type="GeneID" id="75911665"/>
<feature type="domain" description="Pyrroloquinoline quinone-dependent pyranose dehydrogenase beta-propeller" evidence="3">
    <location>
        <begin position="62"/>
        <end position="251"/>
    </location>
</feature>
<dbReference type="Proteomes" id="UP001206595">
    <property type="component" value="Unassembled WGS sequence"/>
</dbReference>
<name>A0AAD5HI22_UMBRA</name>
<accession>A0AAD5HI22</accession>
<dbReference type="RefSeq" id="XP_051447847.1">
    <property type="nucleotide sequence ID" value="XM_051586317.1"/>
</dbReference>
<proteinExistence type="predicted"/>
<dbReference type="SUPFAM" id="SSF63829">
    <property type="entry name" value="Calcium-dependent phosphotriesterase"/>
    <property type="match status" value="1"/>
</dbReference>
<feature type="chain" id="PRO_5042173138" description="Pyrroloquinoline quinone-dependent pyranose dehydrogenase beta-propeller domain-containing protein" evidence="2">
    <location>
        <begin position="22"/>
        <end position="430"/>
    </location>
</feature>
<keyword evidence="2" id="KW-0732">Signal</keyword>
<dbReference type="Pfam" id="PF22807">
    <property type="entry name" value="TrAA12"/>
    <property type="match status" value="2"/>
</dbReference>
<feature type="compositionally biased region" description="Basic and acidic residues" evidence="1">
    <location>
        <begin position="399"/>
        <end position="420"/>
    </location>
</feature>
<evidence type="ECO:0000256" key="1">
    <source>
        <dbReference type="SAM" id="MobiDB-lite"/>
    </source>
</evidence>
<feature type="region of interest" description="Disordered" evidence="1">
    <location>
        <begin position="391"/>
        <end position="430"/>
    </location>
</feature>
<dbReference type="EMBL" id="MU620898">
    <property type="protein sequence ID" value="KAI8582843.1"/>
    <property type="molecule type" value="Genomic_DNA"/>
</dbReference>
<sequence>MTFLNISKAFLLTIAALGVLAQEEGSTLPDATAIGAAPPPRKIQRPANCNTPEVIQPSAPFSVVSGYEAIVVSNTIKNPRSVTVDEANHFLVLAAGDNSIYSIREDLCGNMSQQLLVNGSKLGGSILQDSLIAFRDHLYVATGDAVYKFQYSPGQHSEIQSAPEVVIKNIGEKQLPMTIDPRGRLFVPKGFSQAATGGSQVRQYDLLDVPAGGFDYGNSGEALSAAGNNGAGPLAYDTQGRIWGTNIAADGSENLSLFDANASSNTTVPVGSQTRGIAFYRGLGCSVGDADSLGTTEGFPCRWTDHAFLATRNTGIVHVPFSDLAHAPSGAPETIFGQTDISDCSTGTCISPISIAFDQNGRIVTASDTTNEVWMVRRLYNPDAGKILTDKANAADAASEAKDEAKDAAAEDAKAPKEDATVPEDSANQE</sequence>
<protein>
    <recommendedName>
        <fullName evidence="3">Pyrroloquinoline quinone-dependent pyranose dehydrogenase beta-propeller domain-containing protein</fullName>
    </recommendedName>
</protein>
<comment type="caution">
    <text evidence="4">The sequence shown here is derived from an EMBL/GenBank/DDBJ whole genome shotgun (WGS) entry which is preliminary data.</text>
</comment>
<reference evidence="4" key="2">
    <citation type="journal article" date="2022" name="Proc. Natl. Acad. Sci. U.S.A.">
        <title>Diploid-dominant life cycles characterize the early evolution of Fungi.</title>
        <authorList>
            <person name="Amses K.R."/>
            <person name="Simmons D.R."/>
            <person name="Longcore J.E."/>
            <person name="Mondo S.J."/>
            <person name="Seto K."/>
            <person name="Jeronimo G.H."/>
            <person name="Bonds A.E."/>
            <person name="Quandt C.A."/>
            <person name="Davis W.J."/>
            <person name="Chang Y."/>
            <person name="Federici B.A."/>
            <person name="Kuo A."/>
            <person name="LaButti K."/>
            <person name="Pangilinan J."/>
            <person name="Andreopoulos W."/>
            <person name="Tritt A."/>
            <person name="Riley R."/>
            <person name="Hundley H."/>
            <person name="Johnson J."/>
            <person name="Lipzen A."/>
            <person name="Barry K."/>
            <person name="Lang B.F."/>
            <person name="Cuomo C.A."/>
            <person name="Buchler N.E."/>
            <person name="Grigoriev I.V."/>
            <person name="Spatafora J.W."/>
            <person name="Stajich J.E."/>
            <person name="James T.Y."/>
        </authorList>
    </citation>
    <scope>NUCLEOTIDE SEQUENCE</scope>
    <source>
        <strain evidence="4">AG</strain>
    </source>
</reference>
<dbReference type="InterPro" id="IPR054539">
    <property type="entry name" value="Beta-prop_PDH"/>
</dbReference>
<feature type="domain" description="Pyrroloquinoline quinone-dependent pyranose dehydrogenase beta-propeller" evidence="3">
    <location>
        <begin position="329"/>
        <end position="378"/>
    </location>
</feature>
<evidence type="ECO:0000259" key="3">
    <source>
        <dbReference type="Pfam" id="PF22807"/>
    </source>
</evidence>
<reference evidence="4" key="1">
    <citation type="submission" date="2021-06" db="EMBL/GenBank/DDBJ databases">
        <authorList>
            <consortium name="DOE Joint Genome Institute"/>
            <person name="Mondo S.J."/>
            <person name="Amses K.R."/>
            <person name="Simmons D.R."/>
            <person name="Longcore J.E."/>
            <person name="Seto K."/>
            <person name="Alves G.H."/>
            <person name="Bonds A.E."/>
            <person name="Quandt C.A."/>
            <person name="Davis W.J."/>
            <person name="Chang Y."/>
            <person name="Letcher P.M."/>
            <person name="Powell M.J."/>
            <person name="Kuo A."/>
            <person name="Labutti K."/>
            <person name="Pangilinan J."/>
            <person name="Andreopoulos W."/>
            <person name="Tritt A."/>
            <person name="Riley R."/>
            <person name="Hundley H."/>
            <person name="Johnson J."/>
            <person name="Lipzen A."/>
            <person name="Barry K."/>
            <person name="Berbee M.L."/>
            <person name="Buchler N.E."/>
            <person name="Grigoriev I.V."/>
            <person name="Spatafora J.W."/>
            <person name="Stajich J.E."/>
            <person name="James T.Y."/>
        </authorList>
    </citation>
    <scope>NUCLEOTIDE SEQUENCE</scope>
    <source>
        <strain evidence="4">AG</strain>
    </source>
</reference>
<dbReference type="AlphaFoldDB" id="A0AAD5HI22"/>
<evidence type="ECO:0000256" key="2">
    <source>
        <dbReference type="SAM" id="SignalP"/>
    </source>
</evidence>
<organism evidence="4 5">
    <name type="scientific">Umbelopsis ramanniana AG</name>
    <dbReference type="NCBI Taxonomy" id="1314678"/>
    <lineage>
        <taxon>Eukaryota</taxon>
        <taxon>Fungi</taxon>
        <taxon>Fungi incertae sedis</taxon>
        <taxon>Mucoromycota</taxon>
        <taxon>Mucoromycotina</taxon>
        <taxon>Umbelopsidomycetes</taxon>
        <taxon>Umbelopsidales</taxon>
        <taxon>Umbelopsidaceae</taxon>
        <taxon>Umbelopsis</taxon>
    </lineage>
</organism>
<evidence type="ECO:0000313" key="4">
    <source>
        <dbReference type="EMBL" id="KAI8582843.1"/>
    </source>
</evidence>
<gene>
    <name evidence="4" type="ORF">K450DRAFT_225064</name>
</gene>
<evidence type="ECO:0000313" key="5">
    <source>
        <dbReference type="Proteomes" id="UP001206595"/>
    </source>
</evidence>
<feature type="signal peptide" evidence="2">
    <location>
        <begin position="1"/>
        <end position="21"/>
    </location>
</feature>
<keyword evidence="5" id="KW-1185">Reference proteome</keyword>